<evidence type="ECO:0000256" key="5">
    <source>
        <dbReference type="SAM" id="MobiDB-lite"/>
    </source>
</evidence>
<dbReference type="SUPFAM" id="SSF54928">
    <property type="entry name" value="RNA-binding domain, RBD"/>
    <property type="match status" value="1"/>
</dbReference>
<dbReference type="Gene3D" id="3.30.70.330">
    <property type="match status" value="1"/>
</dbReference>
<evidence type="ECO:0000313" key="8">
    <source>
        <dbReference type="Proteomes" id="UP000094043"/>
    </source>
</evidence>
<evidence type="ECO:0000256" key="3">
    <source>
        <dbReference type="ARBA" id="ARBA00023242"/>
    </source>
</evidence>
<proteinExistence type="predicted"/>
<dbReference type="AlphaFoldDB" id="A0AAJ8M0L4"/>
<reference evidence="7" key="3">
    <citation type="submission" date="2024-01" db="EMBL/GenBank/DDBJ databases">
        <authorList>
            <person name="Coelho M.A."/>
            <person name="David-Palma M."/>
            <person name="Shea T."/>
            <person name="Sun S."/>
            <person name="Cuomo C.A."/>
            <person name="Heitman J."/>
        </authorList>
    </citation>
    <scope>NUCLEOTIDE SEQUENCE</scope>
    <source>
        <strain evidence="7">CBS 7841</strain>
    </source>
</reference>
<evidence type="ECO:0000256" key="1">
    <source>
        <dbReference type="ARBA" id="ARBA00004604"/>
    </source>
</evidence>
<dbReference type="GO" id="GO:0003729">
    <property type="term" value="F:mRNA binding"/>
    <property type="evidence" value="ECO:0007669"/>
    <property type="project" value="TreeGrafter"/>
</dbReference>
<dbReference type="InterPro" id="IPR034138">
    <property type="entry name" value="NOP8_RRM"/>
</dbReference>
<feature type="region of interest" description="Disordered" evidence="5">
    <location>
        <begin position="102"/>
        <end position="123"/>
    </location>
</feature>
<comment type="subcellular location">
    <subcellularLocation>
        <location evidence="1">Nucleus</location>
        <location evidence="1">Nucleolus</location>
    </subcellularLocation>
</comment>
<sequence length="835" mass="91853">MSNAEVITRRLHVGGLKSDITAAHIRDRFSHFGKVQNVEELQPDALGNPRPFTFLTLETTSAQLKRCLNTMSGAHWRGALLRISDAKPQYNVKIHALNNTTPEEKAKEAEKKRKRVLRRRGEGVGREAQDMKLVSASRAAKIPFWIVIDAQDGRKRMVRPICVRPDRPIGVLEGKNNARRRPAQRTYRKVINPLQWGSQLNVFSSSDDTDMRQEGEWEYENFDFKEELNGSNDHKMALGIWRKTVNGEIVDEEVVRGKRRKIEGDEYNFDFGYGLDEIGSVNSSPLFGSRPLEQRETSPLFSPHHEKAQASRINEPGAPHEEDLNATQLVSSPLFAAHKTLLDEVEKENSLSGIGSTLSSSPLFAVRKPTDRSLSPSPSITRALTPAQFTPVAITPSLPPSSQSPAAPLKHISTPPLPSIPFHLISQARSEKSAALGVLSSLLNGIDDSPKGAKLDRNVWKGFTEDEDSDVEIGRGREKKKQEVPGLAKVTIEEEVQVDEPEIQSTFEAENDGESSASSGFVNSSETSHEDNSPSGSDDKMNVDSPNEQEDGDEINEESTNDGSESDGGDESGGSDDNSSDDSDDSESDDSESDDSESDDSESDDSESDDSDSDTDKHSSDSDNDSCASSNSPPPPSASYPSNTPQPNPSNLKSLFAPSVPSDSLLPGGSLQNKNGFSLLATLGGDIELDETLDIPIPTINTQQPTEQELEPHPLIEGGRGKVKFDVAGAPGQPLFFALPTEKDAAERSRGKKGESQNPYNELHFGIPFTNHHAQNYHAEEETTPLPGFWRQPKETDAAMREIWEKEKGELTQGWKRRFREAKKMKRRKGGDDFA</sequence>
<dbReference type="InterPro" id="IPR035979">
    <property type="entry name" value="RBD_domain_sf"/>
</dbReference>
<feature type="compositionally biased region" description="Basic and acidic residues" evidence="5">
    <location>
        <begin position="743"/>
        <end position="755"/>
    </location>
</feature>
<name>A0AAJ8M0L4_9TREE</name>
<feature type="compositionally biased region" description="Acidic residues" evidence="5">
    <location>
        <begin position="547"/>
        <end position="613"/>
    </location>
</feature>
<dbReference type="EMBL" id="CP143786">
    <property type="protein sequence ID" value="WVN87178.1"/>
    <property type="molecule type" value="Genomic_DNA"/>
</dbReference>
<keyword evidence="3" id="KW-0539">Nucleus</keyword>
<dbReference type="InterPro" id="IPR000504">
    <property type="entry name" value="RRM_dom"/>
</dbReference>
<feature type="region of interest" description="Disordered" evidence="5">
    <location>
        <begin position="743"/>
        <end position="766"/>
    </location>
</feature>
<feature type="compositionally biased region" description="Pro residues" evidence="5">
    <location>
        <begin position="632"/>
        <end position="648"/>
    </location>
</feature>
<dbReference type="CDD" id="cd12226">
    <property type="entry name" value="RRM_NOL8"/>
    <property type="match status" value="1"/>
</dbReference>
<accession>A0AAJ8M0L4</accession>
<feature type="compositionally biased region" description="Basic and acidic residues" evidence="5">
    <location>
        <begin position="472"/>
        <end position="483"/>
    </location>
</feature>
<reference evidence="7" key="1">
    <citation type="submission" date="2016-06" db="EMBL/GenBank/DDBJ databases">
        <authorList>
            <person name="Cuomo C."/>
            <person name="Litvintseva A."/>
            <person name="Heitman J."/>
            <person name="Chen Y."/>
            <person name="Sun S."/>
            <person name="Springer D."/>
            <person name="Dromer F."/>
            <person name="Young S."/>
            <person name="Zeng Q."/>
            <person name="Chapman S."/>
            <person name="Gujja S."/>
            <person name="Saif S."/>
            <person name="Birren B."/>
        </authorList>
    </citation>
    <scope>NUCLEOTIDE SEQUENCE</scope>
    <source>
        <strain evidence="7">CBS 7841</strain>
    </source>
</reference>
<dbReference type="Proteomes" id="UP000094043">
    <property type="component" value="Chromosome 3"/>
</dbReference>
<feature type="compositionally biased region" description="Basic and acidic residues" evidence="5">
    <location>
        <begin position="527"/>
        <end position="542"/>
    </location>
</feature>
<dbReference type="PANTHER" id="PTHR48031">
    <property type="entry name" value="SRA STEM-LOOP-INTERACTING RNA-BINDING PROTEIN, MITOCHONDRIAL"/>
    <property type="match status" value="1"/>
</dbReference>
<feature type="compositionally biased region" description="Acidic residues" evidence="5">
    <location>
        <begin position="493"/>
        <end position="502"/>
    </location>
</feature>
<dbReference type="GeneID" id="91086567"/>
<dbReference type="InterPro" id="IPR012677">
    <property type="entry name" value="Nucleotide-bd_a/b_plait_sf"/>
</dbReference>
<evidence type="ECO:0000256" key="2">
    <source>
        <dbReference type="ARBA" id="ARBA00022884"/>
    </source>
</evidence>
<keyword evidence="8" id="KW-1185">Reference proteome</keyword>
<feature type="domain" description="RRM" evidence="6">
    <location>
        <begin position="9"/>
        <end position="88"/>
    </location>
</feature>
<feature type="compositionally biased region" description="Basic and acidic residues" evidence="5">
    <location>
        <begin position="102"/>
        <end position="111"/>
    </location>
</feature>
<dbReference type="SMART" id="SM00360">
    <property type="entry name" value="RRM"/>
    <property type="match status" value="1"/>
</dbReference>
<dbReference type="RefSeq" id="XP_066067878.1">
    <property type="nucleotide sequence ID" value="XM_066211781.1"/>
</dbReference>
<feature type="region of interest" description="Disordered" evidence="5">
    <location>
        <begin position="700"/>
        <end position="719"/>
    </location>
</feature>
<feature type="compositionally biased region" description="Basic and acidic residues" evidence="5">
    <location>
        <begin position="710"/>
        <end position="719"/>
    </location>
</feature>
<dbReference type="PROSITE" id="PS50102">
    <property type="entry name" value="RRM"/>
    <property type="match status" value="1"/>
</dbReference>
<protein>
    <recommendedName>
        <fullName evidence="6">RRM domain-containing protein</fullName>
    </recommendedName>
</protein>
<evidence type="ECO:0000259" key="6">
    <source>
        <dbReference type="PROSITE" id="PS50102"/>
    </source>
</evidence>
<feature type="region of interest" description="Disordered" evidence="5">
    <location>
        <begin position="469"/>
        <end position="676"/>
    </location>
</feature>
<organism evidence="7 8">
    <name type="scientific">Cryptococcus depauperatus CBS 7841</name>
    <dbReference type="NCBI Taxonomy" id="1295531"/>
    <lineage>
        <taxon>Eukaryota</taxon>
        <taxon>Fungi</taxon>
        <taxon>Dikarya</taxon>
        <taxon>Basidiomycota</taxon>
        <taxon>Agaricomycotina</taxon>
        <taxon>Tremellomycetes</taxon>
        <taxon>Tremellales</taxon>
        <taxon>Cryptococcaceae</taxon>
        <taxon>Cryptococcus</taxon>
    </lineage>
</organism>
<dbReference type="KEGG" id="cdep:91086567"/>
<evidence type="ECO:0000256" key="4">
    <source>
        <dbReference type="PROSITE-ProRule" id="PRU00176"/>
    </source>
</evidence>
<evidence type="ECO:0000313" key="7">
    <source>
        <dbReference type="EMBL" id="WVN87178.1"/>
    </source>
</evidence>
<gene>
    <name evidence="7" type="ORF">L203_102355</name>
</gene>
<dbReference type="GO" id="GO:0005730">
    <property type="term" value="C:nucleolus"/>
    <property type="evidence" value="ECO:0007669"/>
    <property type="project" value="UniProtKB-SubCell"/>
</dbReference>
<dbReference type="PANTHER" id="PTHR48031:SF2">
    <property type="entry name" value="RNA-BINDING PROTEIN 4"/>
    <property type="match status" value="1"/>
</dbReference>
<feature type="compositionally biased region" description="Polar residues" evidence="5">
    <location>
        <begin position="503"/>
        <end position="526"/>
    </location>
</feature>
<keyword evidence="2 4" id="KW-0694">RNA-binding</keyword>
<feature type="region of interest" description="Disordered" evidence="5">
    <location>
        <begin position="286"/>
        <end position="310"/>
    </location>
</feature>
<reference evidence="7" key="2">
    <citation type="journal article" date="2022" name="Elife">
        <title>Obligate sexual reproduction of a homothallic fungus closely related to the Cryptococcus pathogenic species complex.</title>
        <authorList>
            <person name="Passer A.R."/>
            <person name="Clancey S.A."/>
            <person name="Shea T."/>
            <person name="David-Palma M."/>
            <person name="Averette A.F."/>
            <person name="Boekhout T."/>
            <person name="Porcel B.M."/>
            <person name="Nowrousian M."/>
            <person name="Cuomo C.A."/>
            <person name="Sun S."/>
            <person name="Heitman J."/>
            <person name="Coelho M.A."/>
        </authorList>
    </citation>
    <scope>NUCLEOTIDE SEQUENCE</scope>
    <source>
        <strain evidence="7">CBS 7841</strain>
    </source>
</reference>